<sequence>MDINKVITNVQQVNLDWLNSVLTQSGALLTGRINDFDIKLLDSDNAQIAKIKIDYENGATGKLPEFLLLKTCAGDSNFTNYSEVNYYTRDYISLADSPIPTCYHARYSDNPYMYHILMDDLSVTHRNNWRTKPTLNYGCTVARALAAIHAHWWGAEKLSTIGSIIPNQIAIERYVAHSQAGLLPMLGDIEAEIDILWKRALMDIFKYHPAKMIERTNNSSGFTLIHGDVNPGNILSPINSNGKTYLIDRQPFDWSLTTWLGVSDIAYMMVHWWETNLRRSFEIPILHEYHDNLISFGVTGYAWEQLIYNYKLAAVQSIYVATQWCVLDEQRQKMKWVWLPQLQKSMTAFFDLQCSDLWKE</sequence>
<comment type="caution">
    <text evidence="1">The sequence shown here is derived from an EMBL/GenBank/DDBJ whole genome shotgun (WGS) entry which is preliminary data.</text>
</comment>
<dbReference type="EMBL" id="JAHHHW010000136">
    <property type="protein sequence ID" value="MBW4434614.1"/>
    <property type="molecule type" value="Genomic_DNA"/>
</dbReference>
<organism evidence="1 2">
    <name type="scientific">Pelatocladus maniniholoensis HA4357-MV3</name>
    <dbReference type="NCBI Taxonomy" id="1117104"/>
    <lineage>
        <taxon>Bacteria</taxon>
        <taxon>Bacillati</taxon>
        <taxon>Cyanobacteriota</taxon>
        <taxon>Cyanophyceae</taxon>
        <taxon>Nostocales</taxon>
        <taxon>Nostocaceae</taxon>
        <taxon>Pelatocladus</taxon>
    </lineage>
</organism>
<dbReference type="Gene3D" id="3.90.1200.10">
    <property type="match status" value="1"/>
</dbReference>
<dbReference type="InterPro" id="IPR011009">
    <property type="entry name" value="Kinase-like_dom_sf"/>
</dbReference>
<protein>
    <submittedName>
        <fullName evidence="1">Aminoglycoside phosphotransferase family protein</fullName>
    </submittedName>
</protein>
<dbReference type="SUPFAM" id="SSF56112">
    <property type="entry name" value="Protein kinase-like (PK-like)"/>
    <property type="match status" value="1"/>
</dbReference>
<reference evidence="1" key="2">
    <citation type="journal article" date="2022" name="Microbiol. Resour. Announc.">
        <title>Metagenome Sequencing to Explore Phylogenomics of Terrestrial Cyanobacteria.</title>
        <authorList>
            <person name="Ward R.D."/>
            <person name="Stajich J.E."/>
            <person name="Johansen J.R."/>
            <person name="Huntemann M."/>
            <person name="Clum A."/>
            <person name="Foster B."/>
            <person name="Foster B."/>
            <person name="Roux S."/>
            <person name="Palaniappan K."/>
            <person name="Varghese N."/>
            <person name="Mukherjee S."/>
            <person name="Reddy T.B.K."/>
            <person name="Daum C."/>
            <person name="Copeland A."/>
            <person name="Chen I.A."/>
            <person name="Ivanova N.N."/>
            <person name="Kyrpides N.C."/>
            <person name="Shapiro N."/>
            <person name="Eloe-Fadrosh E.A."/>
            <person name="Pietrasiak N."/>
        </authorList>
    </citation>
    <scope>NUCLEOTIDE SEQUENCE</scope>
    <source>
        <strain evidence="1">HA4357-MV3</strain>
    </source>
</reference>
<evidence type="ECO:0000313" key="1">
    <source>
        <dbReference type="EMBL" id="MBW4434614.1"/>
    </source>
</evidence>
<dbReference type="InterPro" id="IPR004119">
    <property type="entry name" value="EcKL"/>
</dbReference>
<dbReference type="AlphaFoldDB" id="A0A9E3HBM8"/>
<reference evidence="1" key="1">
    <citation type="submission" date="2021-05" db="EMBL/GenBank/DDBJ databases">
        <authorList>
            <person name="Pietrasiak N."/>
            <person name="Ward R."/>
            <person name="Stajich J.E."/>
            <person name="Kurbessoian T."/>
        </authorList>
    </citation>
    <scope>NUCLEOTIDE SEQUENCE</scope>
    <source>
        <strain evidence="1">HA4357-MV3</strain>
    </source>
</reference>
<evidence type="ECO:0000313" key="2">
    <source>
        <dbReference type="Proteomes" id="UP000813215"/>
    </source>
</evidence>
<dbReference type="Proteomes" id="UP000813215">
    <property type="component" value="Unassembled WGS sequence"/>
</dbReference>
<gene>
    <name evidence="1" type="ORF">KME28_23595</name>
</gene>
<accession>A0A9E3HBM8</accession>
<name>A0A9E3HBM8_9NOST</name>
<dbReference type="Pfam" id="PF02958">
    <property type="entry name" value="EcKL"/>
    <property type="match status" value="1"/>
</dbReference>
<proteinExistence type="predicted"/>